<organism evidence="1 2">
    <name type="scientific">Caerostris extrusa</name>
    <name type="common">Bark spider</name>
    <name type="synonym">Caerostris bankana</name>
    <dbReference type="NCBI Taxonomy" id="172846"/>
    <lineage>
        <taxon>Eukaryota</taxon>
        <taxon>Metazoa</taxon>
        <taxon>Ecdysozoa</taxon>
        <taxon>Arthropoda</taxon>
        <taxon>Chelicerata</taxon>
        <taxon>Arachnida</taxon>
        <taxon>Araneae</taxon>
        <taxon>Araneomorphae</taxon>
        <taxon>Entelegynae</taxon>
        <taxon>Araneoidea</taxon>
        <taxon>Araneidae</taxon>
        <taxon>Caerostris</taxon>
    </lineage>
</organism>
<evidence type="ECO:0000313" key="2">
    <source>
        <dbReference type="Proteomes" id="UP001054945"/>
    </source>
</evidence>
<reference evidence="1 2" key="1">
    <citation type="submission" date="2021-06" db="EMBL/GenBank/DDBJ databases">
        <title>Caerostris extrusa draft genome.</title>
        <authorList>
            <person name="Kono N."/>
            <person name="Arakawa K."/>
        </authorList>
    </citation>
    <scope>NUCLEOTIDE SEQUENCE [LARGE SCALE GENOMIC DNA]</scope>
</reference>
<protein>
    <submittedName>
        <fullName evidence="1">Uncharacterized protein</fullName>
    </submittedName>
</protein>
<name>A0AAV4VHW5_CAEEX</name>
<comment type="caution">
    <text evidence="1">The sequence shown here is derived from an EMBL/GenBank/DDBJ whole genome shotgun (WGS) entry which is preliminary data.</text>
</comment>
<sequence length="66" mass="7755">MLSRDAGWCPEDHWRLKKVNRTCDVLERSGTYLAKFRLEGFPKRWFLSKIDSVQGADKHLQSDHHG</sequence>
<evidence type="ECO:0000313" key="1">
    <source>
        <dbReference type="EMBL" id="GIY69434.1"/>
    </source>
</evidence>
<gene>
    <name evidence="1" type="ORF">CEXT_484811</name>
</gene>
<proteinExistence type="predicted"/>
<dbReference type="AlphaFoldDB" id="A0AAV4VHW5"/>
<dbReference type="Proteomes" id="UP001054945">
    <property type="component" value="Unassembled WGS sequence"/>
</dbReference>
<accession>A0AAV4VHW5</accession>
<dbReference type="EMBL" id="BPLR01014532">
    <property type="protein sequence ID" value="GIY69434.1"/>
    <property type="molecule type" value="Genomic_DNA"/>
</dbReference>
<keyword evidence="2" id="KW-1185">Reference proteome</keyword>